<protein>
    <submittedName>
        <fullName evidence="1">Uncharacterized protein</fullName>
    </submittedName>
</protein>
<evidence type="ECO:0000313" key="2">
    <source>
        <dbReference type="Proteomes" id="UP000193900"/>
    </source>
</evidence>
<dbReference type="Proteomes" id="UP000193900">
    <property type="component" value="Unassembled WGS sequence"/>
</dbReference>
<gene>
    <name evidence="1" type="ORF">ROA7023_00165</name>
</gene>
<dbReference type="AlphaFoldDB" id="A0A1Y5RHU0"/>
<evidence type="ECO:0000313" key="1">
    <source>
        <dbReference type="EMBL" id="SLN15004.1"/>
    </source>
</evidence>
<keyword evidence="2" id="KW-1185">Reference proteome</keyword>
<dbReference type="EMBL" id="FWFZ01000001">
    <property type="protein sequence ID" value="SLN15004.1"/>
    <property type="molecule type" value="Genomic_DNA"/>
</dbReference>
<accession>A0A1Y5RHU0</accession>
<sequence>MHLAHKVNAHISRRRPHTICDACIAKALDIRHQQANRVTMALETTSDFDRGHGICQDCGKEQKVIRRA</sequence>
<reference evidence="1 2" key="1">
    <citation type="submission" date="2017-03" db="EMBL/GenBank/DDBJ databases">
        <authorList>
            <person name="Afonso C.L."/>
            <person name="Miller P.J."/>
            <person name="Scott M.A."/>
            <person name="Spackman E."/>
            <person name="Goraichik I."/>
            <person name="Dimitrov K.M."/>
            <person name="Suarez D.L."/>
            <person name="Swayne D.E."/>
        </authorList>
    </citation>
    <scope>NUCLEOTIDE SEQUENCE [LARGE SCALE GENOMIC DNA]</scope>
    <source>
        <strain evidence="1 2">CECT 7023</strain>
    </source>
</reference>
<proteinExistence type="predicted"/>
<organism evidence="1 2">
    <name type="scientific">Roseisalinus antarcticus</name>
    <dbReference type="NCBI Taxonomy" id="254357"/>
    <lineage>
        <taxon>Bacteria</taxon>
        <taxon>Pseudomonadati</taxon>
        <taxon>Pseudomonadota</taxon>
        <taxon>Alphaproteobacteria</taxon>
        <taxon>Rhodobacterales</taxon>
        <taxon>Roseobacteraceae</taxon>
        <taxon>Roseisalinus</taxon>
    </lineage>
</organism>
<name>A0A1Y5RHU0_9RHOB</name>